<accession>A0A4Y7QDU5</accession>
<proteinExistence type="predicted"/>
<protein>
    <submittedName>
        <fullName evidence="1">Uncharacterized protein</fullName>
    </submittedName>
</protein>
<dbReference type="Proteomes" id="UP000294933">
    <property type="component" value="Unassembled WGS sequence"/>
</dbReference>
<sequence length="200" mass="21952">MSEFWHSGGRSNKDPSRKKVALRLDSAPLQFALENEPNFTAGQLECQHELPSSPSQMVGGFEQHSLLTRGFANLDSLASDSPTSQSFDSPFTDTNSLPPYCPSCACLANPSSRASLEFLANQIQRTLDRLQKLPEHARDSQCPIYQIIELNSILCDALQSARFDGHSNFSASHYCSLIAPHAPEEEQLWGSSHSKDGSSP</sequence>
<gene>
    <name evidence="1" type="ORF">BD410DRAFT_896267</name>
</gene>
<dbReference type="AlphaFoldDB" id="A0A4Y7QDU5"/>
<evidence type="ECO:0000313" key="1">
    <source>
        <dbReference type="EMBL" id="TDL25378.1"/>
    </source>
</evidence>
<dbReference type="VEuPathDB" id="FungiDB:BD410DRAFT_896267"/>
<keyword evidence="2" id="KW-1185">Reference proteome</keyword>
<organism evidence="1 2">
    <name type="scientific">Rickenella mellea</name>
    <dbReference type="NCBI Taxonomy" id="50990"/>
    <lineage>
        <taxon>Eukaryota</taxon>
        <taxon>Fungi</taxon>
        <taxon>Dikarya</taxon>
        <taxon>Basidiomycota</taxon>
        <taxon>Agaricomycotina</taxon>
        <taxon>Agaricomycetes</taxon>
        <taxon>Hymenochaetales</taxon>
        <taxon>Rickenellaceae</taxon>
        <taxon>Rickenella</taxon>
    </lineage>
</organism>
<dbReference type="EMBL" id="ML170164">
    <property type="protein sequence ID" value="TDL25378.1"/>
    <property type="molecule type" value="Genomic_DNA"/>
</dbReference>
<name>A0A4Y7QDU5_9AGAM</name>
<reference evidence="1 2" key="1">
    <citation type="submission" date="2018-06" db="EMBL/GenBank/DDBJ databases">
        <title>A transcriptomic atlas of mushroom development highlights an independent origin of complex multicellularity.</title>
        <authorList>
            <consortium name="DOE Joint Genome Institute"/>
            <person name="Krizsan K."/>
            <person name="Almasi E."/>
            <person name="Merenyi Z."/>
            <person name="Sahu N."/>
            <person name="Viragh M."/>
            <person name="Koszo T."/>
            <person name="Mondo S."/>
            <person name="Kiss B."/>
            <person name="Balint B."/>
            <person name="Kues U."/>
            <person name="Barry K."/>
            <person name="Hegedus J.C."/>
            <person name="Henrissat B."/>
            <person name="Johnson J."/>
            <person name="Lipzen A."/>
            <person name="Ohm R."/>
            <person name="Nagy I."/>
            <person name="Pangilinan J."/>
            <person name="Yan J."/>
            <person name="Xiong Y."/>
            <person name="Grigoriev I.V."/>
            <person name="Hibbett D.S."/>
            <person name="Nagy L.G."/>
        </authorList>
    </citation>
    <scope>NUCLEOTIDE SEQUENCE [LARGE SCALE GENOMIC DNA]</scope>
    <source>
        <strain evidence="1 2">SZMC22713</strain>
    </source>
</reference>
<evidence type="ECO:0000313" key="2">
    <source>
        <dbReference type="Proteomes" id="UP000294933"/>
    </source>
</evidence>